<sequence>MLIERGTKQPTTHTPRECNRFDCPPARFVSARAHDRATTTTYRLKLHTGREETVPVQLQMRANCGTPRMANRNHGVWVDDGKCNCSDLPATGVPYIAMAMIVAWRAVPEPAINKCVACKTSCCRWCKVVVSRNAHILGSSNIGILPEATFTVAYDVAAQLLPRILVVGSLPEFTCHMLDN</sequence>
<dbReference type="EnsemblMetazoa" id="ASIC014184-RA">
    <property type="protein sequence ID" value="ASIC014184-PA"/>
    <property type="gene ID" value="ASIC014184"/>
</dbReference>
<evidence type="ECO:0000313" key="2">
    <source>
        <dbReference type="EnsemblMetazoa" id="ASIC014184-PA"/>
    </source>
</evidence>
<keyword evidence="3" id="KW-1185">Reference proteome</keyword>
<proteinExistence type="predicted"/>
<gene>
    <name evidence="1" type="ORF">ZHAS_00014184</name>
</gene>
<name>A0A084W7I8_ANOSI</name>
<dbReference type="VEuPathDB" id="VectorBase:ASIC014184"/>
<dbReference type="AlphaFoldDB" id="A0A084W7I8"/>
<protein>
    <submittedName>
        <fullName evidence="1 2">1-deoxy-D-xylulose-5-phosphate synthase</fullName>
    </submittedName>
</protein>
<dbReference type="EMBL" id="KE525315">
    <property type="protein sequence ID" value="KFB46182.1"/>
    <property type="molecule type" value="Genomic_DNA"/>
</dbReference>
<organism evidence="1">
    <name type="scientific">Anopheles sinensis</name>
    <name type="common">Mosquito</name>
    <dbReference type="NCBI Taxonomy" id="74873"/>
    <lineage>
        <taxon>Eukaryota</taxon>
        <taxon>Metazoa</taxon>
        <taxon>Ecdysozoa</taxon>
        <taxon>Arthropoda</taxon>
        <taxon>Hexapoda</taxon>
        <taxon>Insecta</taxon>
        <taxon>Pterygota</taxon>
        <taxon>Neoptera</taxon>
        <taxon>Endopterygota</taxon>
        <taxon>Diptera</taxon>
        <taxon>Nematocera</taxon>
        <taxon>Culicoidea</taxon>
        <taxon>Culicidae</taxon>
        <taxon>Anophelinae</taxon>
        <taxon>Anopheles</taxon>
    </lineage>
</organism>
<evidence type="ECO:0000313" key="1">
    <source>
        <dbReference type="EMBL" id="KFB46182.1"/>
    </source>
</evidence>
<dbReference type="EMBL" id="ATLV01021252">
    <property type="status" value="NOT_ANNOTATED_CDS"/>
    <property type="molecule type" value="Genomic_DNA"/>
</dbReference>
<dbReference type="Proteomes" id="UP000030765">
    <property type="component" value="Unassembled WGS sequence"/>
</dbReference>
<accession>A0A084W7I8</accession>
<reference evidence="2" key="2">
    <citation type="submission" date="2020-05" db="UniProtKB">
        <authorList>
            <consortium name="EnsemblMetazoa"/>
        </authorList>
    </citation>
    <scope>IDENTIFICATION</scope>
</reference>
<evidence type="ECO:0000313" key="3">
    <source>
        <dbReference type="Proteomes" id="UP000030765"/>
    </source>
</evidence>
<reference evidence="1 3" key="1">
    <citation type="journal article" date="2014" name="BMC Genomics">
        <title>Genome sequence of Anopheles sinensis provides insight into genetics basis of mosquito competence for malaria parasites.</title>
        <authorList>
            <person name="Zhou D."/>
            <person name="Zhang D."/>
            <person name="Ding G."/>
            <person name="Shi L."/>
            <person name="Hou Q."/>
            <person name="Ye Y."/>
            <person name="Xu Y."/>
            <person name="Zhou H."/>
            <person name="Xiong C."/>
            <person name="Li S."/>
            <person name="Yu J."/>
            <person name="Hong S."/>
            <person name="Yu X."/>
            <person name="Zou P."/>
            <person name="Chen C."/>
            <person name="Chang X."/>
            <person name="Wang W."/>
            <person name="Lv Y."/>
            <person name="Sun Y."/>
            <person name="Ma L."/>
            <person name="Shen B."/>
            <person name="Zhu C."/>
        </authorList>
    </citation>
    <scope>NUCLEOTIDE SEQUENCE [LARGE SCALE GENOMIC DNA]</scope>
</reference>